<comment type="caution">
    <text evidence="2">The sequence shown here is derived from an EMBL/GenBank/DDBJ whole genome shotgun (WGS) entry which is preliminary data.</text>
</comment>
<reference evidence="2 3" key="1">
    <citation type="submission" date="2018-11" db="EMBL/GenBank/DDBJ databases">
        <title>Sequencing the genomes of 1000 actinobacteria strains.</title>
        <authorList>
            <person name="Klenk H.-P."/>
        </authorList>
    </citation>
    <scope>NUCLEOTIDE SEQUENCE [LARGE SCALE GENOMIC DNA]</scope>
    <source>
        <strain evidence="2 3">DSM 14418</strain>
    </source>
</reference>
<dbReference type="AlphaFoldDB" id="A0A3N4Z3F9"/>
<dbReference type="GO" id="GO:0009103">
    <property type="term" value="P:lipopolysaccharide biosynthetic process"/>
    <property type="evidence" value="ECO:0007669"/>
    <property type="project" value="TreeGrafter"/>
</dbReference>
<dbReference type="PANTHER" id="PTHR46401">
    <property type="entry name" value="GLYCOSYLTRANSFERASE WBBK-RELATED"/>
    <property type="match status" value="1"/>
</dbReference>
<dbReference type="GO" id="GO:0016757">
    <property type="term" value="F:glycosyltransferase activity"/>
    <property type="evidence" value="ECO:0007669"/>
    <property type="project" value="TreeGrafter"/>
</dbReference>
<evidence type="ECO:0000256" key="1">
    <source>
        <dbReference type="ARBA" id="ARBA00022679"/>
    </source>
</evidence>
<gene>
    <name evidence="2" type="ORF">EDD32_0823</name>
</gene>
<keyword evidence="3" id="KW-1185">Reference proteome</keyword>
<accession>A0A3N4Z3F9</accession>
<dbReference type="Pfam" id="PF13692">
    <property type="entry name" value="Glyco_trans_1_4"/>
    <property type="match status" value="1"/>
</dbReference>
<proteinExistence type="predicted"/>
<name>A0A3N4Z3F9_9MICO</name>
<evidence type="ECO:0000313" key="3">
    <source>
        <dbReference type="Proteomes" id="UP000280726"/>
    </source>
</evidence>
<dbReference type="OrthoDB" id="9801609at2"/>
<keyword evidence="1 2" id="KW-0808">Transferase</keyword>
<dbReference type="Proteomes" id="UP000280726">
    <property type="component" value="Unassembled WGS sequence"/>
</dbReference>
<dbReference type="EMBL" id="RKRA01000001">
    <property type="protein sequence ID" value="RPF26384.1"/>
    <property type="molecule type" value="Genomic_DNA"/>
</dbReference>
<sequence length="366" mass="37931">MPQLVLATTAVGAPMGAQVYQEEIAARAVSALAGVTAAADAGTADGAAPGRPPDAWRVSRLVARSMRSTLPGNRRLPMGPLSRAGVRTRRLAGAALYPRGAVVHRMTLELPPAPVDVVTLHDVVAWRFPDESAPVAAAPEEIRRAAAVICVSRFSAAEAVELLGVVDPTVVHNGVDDRYLDATPAPSEQLARLGITGPYVLHAGGASRRKNLEGLAAAWPSVRSSRPDLTLVLTGPPHPRRDDLFRDLAGVRQVGRVPDDVIAGLLAGAAAVVVPSLYEGFGLPALEAMAARVPVVAARTSSLPEVVGDGGILVEPTPAEIAEGILWAVSGDTAVDGLVARGRERAAEFTWERSAAGHAAVWAGLS</sequence>
<organism evidence="2 3">
    <name type="scientific">Georgenia muralis</name>
    <dbReference type="NCBI Taxonomy" id="154117"/>
    <lineage>
        <taxon>Bacteria</taxon>
        <taxon>Bacillati</taxon>
        <taxon>Actinomycetota</taxon>
        <taxon>Actinomycetes</taxon>
        <taxon>Micrococcales</taxon>
        <taxon>Bogoriellaceae</taxon>
        <taxon>Georgenia</taxon>
    </lineage>
</organism>
<dbReference type="Gene3D" id="3.40.50.2000">
    <property type="entry name" value="Glycogen Phosphorylase B"/>
    <property type="match status" value="2"/>
</dbReference>
<dbReference type="SUPFAM" id="SSF53756">
    <property type="entry name" value="UDP-Glycosyltransferase/glycogen phosphorylase"/>
    <property type="match status" value="1"/>
</dbReference>
<dbReference type="PANTHER" id="PTHR46401:SF2">
    <property type="entry name" value="GLYCOSYLTRANSFERASE WBBK-RELATED"/>
    <property type="match status" value="1"/>
</dbReference>
<evidence type="ECO:0000313" key="2">
    <source>
        <dbReference type="EMBL" id="RPF26384.1"/>
    </source>
</evidence>
<protein>
    <submittedName>
        <fullName evidence="2">Glycosyl transferase family 1</fullName>
    </submittedName>
</protein>
<dbReference type="CDD" id="cd03809">
    <property type="entry name" value="GT4_MtfB-like"/>
    <property type="match status" value="1"/>
</dbReference>
<dbReference type="RefSeq" id="WP_123914866.1">
    <property type="nucleotide sequence ID" value="NZ_RKRA01000001.1"/>
</dbReference>